<dbReference type="Gene3D" id="1.10.510.10">
    <property type="entry name" value="Transferase(Phosphotransferase) domain 1"/>
    <property type="match status" value="1"/>
</dbReference>
<dbReference type="GO" id="GO:0005524">
    <property type="term" value="F:ATP binding"/>
    <property type="evidence" value="ECO:0007669"/>
    <property type="project" value="InterPro"/>
</dbReference>
<dbReference type="InterPro" id="IPR011009">
    <property type="entry name" value="Kinase-like_dom_sf"/>
</dbReference>
<sequence>MIVCALETSMKQIVIKFEQDNGEQIAVYTDAAILKILAGQNHIPQFFHYGSHKNYKYLAMELMGPNMIDLANYKRPYKFNLQSVLKFGIQAIEAIQVVHNKGFVHRDIKPGNFFIGNTPDTFNLFKLTNFGLCKKIHKVNGIVTQPTNKTNF</sequence>
<dbReference type="Pfam" id="PF00069">
    <property type="entry name" value="Pkinase"/>
    <property type="match status" value="1"/>
</dbReference>
<dbReference type="PROSITE" id="PS00108">
    <property type="entry name" value="PROTEIN_KINASE_ST"/>
    <property type="match status" value="1"/>
</dbReference>
<dbReference type="OrthoDB" id="5979581at2759"/>
<dbReference type="GO" id="GO:0004674">
    <property type="term" value="F:protein serine/threonine kinase activity"/>
    <property type="evidence" value="ECO:0007669"/>
    <property type="project" value="UniProtKB-EC"/>
</dbReference>
<proteinExistence type="predicted"/>
<dbReference type="PANTHER" id="PTHR11909">
    <property type="entry name" value="CASEIN KINASE-RELATED"/>
    <property type="match status" value="1"/>
</dbReference>
<evidence type="ECO:0000256" key="1">
    <source>
        <dbReference type="ARBA" id="ARBA00012513"/>
    </source>
</evidence>
<gene>
    <name evidence="3" type="ORF">EZS28_031656</name>
</gene>
<dbReference type="EC" id="2.7.11.1" evidence="1"/>
<dbReference type="InterPro" id="IPR008271">
    <property type="entry name" value="Ser/Thr_kinase_AS"/>
</dbReference>
<dbReference type="InterPro" id="IPR000719">
    <property type="entry name" value="Prot_kinase_dom"/>
</dbReference>
<name>A0A5J4UR03_9EUKA</name>
<evidence type="ECO:0000259" key="2">
    <source>
        <dbReference type="PROSITE" id="PS50011"/>
    </source>
</evidence>
<comment type="caution">
    <text evidence="3">The sequence shown here is derived from an EMBL/GenBank/DDBJ whole genome shotgun (WGS) entry which is preliminary data.</text>
</comment>
<feature type="domain" description="Protein kinase" evidence="2">
    <location>
        <begin position="1"/>
        <end position="152"/>
    </location>
</feature>
<dbReference type="AlphaFoldDB" id="A0A5J4UR03"/>
<dbReference type="InterPro" id="IPR050235">
    <property type="entry name" value="CK1_Ser-Thr_kinase"/>
</dbReference>
<accession>A0A5J4UR03</accession>
<protein>
    <recommendedName>
        <fullName evidence="1">non-specific serine/threonine protein kinase</fullName>
        <ecNumber evidence="1">2.7.11.1</ecNumber>
    </recommendedName>
</protein>
<dbReference type="PROSITE" id="PS50011">
    <property type="entry name" value="PROTEIN_KINASE_DOM"/>
    <property type="match status" value="1"/>
</dbReference>
<dbReference type="SUPFAM" id="SSF56112">
    <property type="entry name" value="Protein kinase-like (PK-like)"/>
    <property type="match status" value="1"/>
</dbReference>
<keyword evidence="3" id="KW-0418">Kinase</keyword>
<reference evidence="3 4" key="1">
    <citation type="submission" date="2019-03" db="EMBL/GenBank/DDBJ databases">
        <title>Single cell metagenomics reveals metabolic interactions within the superorganism composed of flagellate Streblomastix strix and complex community of Bacteroidetes bacteria on its surface.</title>
        <authorList>
            <person name="Treitli S.C."/>
            <person name="Kolisko M."/>
            <person name="Husnik F."/>
            <person name="Keeling P."/>
            <person name="Hampl V."/>
        </authorList>
    </citation>
    <scope>NUCLEOTIDE SEQUENCE [LARGE SCALE GENOMIC DNA]</scope>
    <source>
        <strain evidence="3">ST1C</strain>
    </source>
</reference>
<dbReference type="Proteomes" id="UP000324800">
    <property type="component" value="Unassembled WGS sequence"/>
</dbReference>
<evidence type="ECO:0000313" key="3">
    <source>
        <dbReference type="EMBL" id="KAA6372817.1"/>
    </source>
</evidence>
<organism evidence="3 4">
    <name type="scientific">Streblomastix strix</name>
    <dbReference type="NCBI Taxonomy" id="222440"/>
    <lineage>
        <taxon>Eukaryota</taxon>
        <taxon>Metamonada</taxon>
        <taxon>Preaxostyla</taxon>
        <taxon>Oxymonadida</taxon>
        <taxon>Streblomastigidae</taxon>
        <taxon>Streblomastix</taxon>
    </lineage>
</organism>
<dbReference type="EMBL" id="SNRW01013262">
    <property type="protein sequence ID" value="KAA6372817.1"/>
    <property type="molecule type" value="Genomic_DNA"/>
</dbReference>
<evidence type="ECO:0000313" key="4">
    <source>
        <dbReference type="Proteomes" id="UP000324800"/>
    </source>
</evidence>
<keyword evidence="3" id="KW-0808">Transferase</keyword>